<evidence type="ECO:0000313" key="2">
    <source>
        <dbReference type="Proteomes" id="UP000325797"/>
    </source>
</evidence>
<dbReference type="OrthoDB" id="242375at2"/>
<dbReference type="InterPro" id="IPR029475">
    <property type="entry name" value="DUF6807"/>
</dbReference>
<reference evidence="1 2" key="1">
    <citation type="submission" date="2019-08" db="EMBL/GenBank/DDBJ databases">
        <title>Hyperibacter terrae gen. nov., sp. nov. and Hyperibacter viscosus sp. nov., two new members in the family Rhodospirillaceae isolated from the rhizosphere of Hypericum perforatum.</title>
        <authorList>
            <person name="Noviana Z."/>
        </authorList>
    </citation>
    <scope>NUCLEOTIDE SEQUENCE [LARGE SCALE GENOMIC DNA]</scope>
    <source>
        <strain evidence="1 2">R5959</strain>
    </source>
</reference>
<dbReference type="AlphaFoldDB" id="A0A5J6N460"/>
<accession>A0A5J6N460</accession>
<gene>
    <name evidence="1" type="ORF">FRZ61_45600</name>
</gene>
<organism evidence="1 2">
    <name type="scientific">Hypericibacter adhaerens</name>
    <dbReference type="NCBI Taxonomy" id="2602016"/>
    <lineage>
        <taxon>Bacteria</taxon>
        <taxon>Pseudomonadati</taxon>
        <taxon>Pseudomonadota</taxon>
        <taxon>Alphaproteobacteria</taxon>
        <taxon>Rhodospirillales</taxon>
        <taxon>Dongiaceae</taxon>
        <taxon>Hypericibacter</taxon>
    </lineage>
</organism>
<dbReference type="KEGG" id="hadh:FRZ61_45600"/>
<dbReference type="RefSeq" id="WP_151119881.1">
    <property type="nucleotide sequence ID" value="NZ_CP042582.1"/>
</dbReference>
<dbReference type="EMBL" id="CP042582">
    <property type="protein sequence ID" value="QEX24619.1"/>
    <property type="molecule type" value="Genomic_DNA"/>
</dbReference>
<sequence length="307" mass="34100">MTDRFILADDPIALPQGAWAKTERRTLRRGNLPVLSLTQGHHRPYLFPVYTPQGFAVTSECPADHPHHNSCWIASDHVDCWMPAADGRKEQYTYNFYVNETFQGRAPGRILQTQAMGEETAAGYRITQEMEWRGPVEWAAPEGRLAARERRRLDLKLEGGAYVIDVESALSAAAWDLSLGPTRHAYFNLRVAESIAVTSGGRVVNDRGASGGAAVSGAGAHWVHYCGPVGGGHWAGLALFPDPRDHRDPWWFVADWGVVTVGPFRLEKRDIRQGETMTLRYRVLLHDGDLPAAVIAERYAAYLAGLR</sequence>
<evidence type="ECO:0008006" key="3">
    <source>
        <dbReference type="Google" id="ProtNLM"/>
    </source>
</evidence>
<evidence type="ECO:0000313" key="1">
    <source>
        <dbReference type="EMBL" id="QEX24619.1"/>
    </source>
</evidence>
<name>A0A5J6N460_9PROT</name>
<dbReference type="Proteomes" id="UP000325797">
    <property type="component" value="Chromosome"/>
</dbReference>
<dbReference type="Pfam" id="PF14100">
    <property type="entry name" value="DUF6807"/>
    <property type="match status" value="1"/>
</dbReference>
<proteinExistence type="predicted"/>
<protein>
    <recommendedName>
        <fullName evidence="3">Methane oxygenase PmoA</fullName>
    </recommendedName>
</protein>
<keyword evidence="2" id="KW-1185">Reference proteome</keyword>